<evidence type="ECO:0000313" key="4">
    <source>
        <dbReference type="EMBL" id="OGB90660.1"/>
    </source>
</evidence>
<keyword evidence="2" id="KW-0547">Nucleotide-binding</keyword>
<dbReference type="InterPro" id="IPR013436">
    <property type="entry name" value="Mobile_mystery_prot_B"/>
</dbReference>
<name>A0A1F4Q459_UNCSA</name>
<dbReference type="InterPro" id="IPR003812">
    <property type="entry name" value="Fido"/>
</dbReference>
<dbReference type="GO" id="GO:0005524">
    <property type="term" value="F:ATP binding"/>
    <property type="evidence" value="ECO:0007669"/>
    <property type="project" value="UniProtKB-KW"/>
</dbReference>
<proteinExistence type="predicted"/>
<feature type="domain" description="Fido" evidence="3">
    <location>
        <begin position="54"/>
        <end position="192"/>
    </location>
</feature>
<evidence type="ECO:0000313" key="5">
    <source>
        <dbReference type="Proteomes" id="UP000178724"/>
    </source>
</evidence>
<accession>A0A1F4Q459</accession>
<protein>
    <recommendedName>
        <fullName evidence="3">Fido domain-containing protein</fullName>
    </recommendedName>
</protein>
<keyword evidence="2" id="KW-0067">ATP-binding</keyword>
<gene>
    <name evidence="4" type="ORF">A2625_04460</name>
</gene>
<dbReference type="InterPro" id="IPR036597">
    <property type="entry name" value="Fido-like_dom_sf"/>
</dbReference>
<evidence type="ECO:0000256" key="2">
    <source>
        <dbReference type="PIRSR" id="PIRSR640198-2"/>
    </source>
</evidence>
<dbReference type="InterPro" id="IPR040198">
    <property type="entry name" value="Fido_containing"/>
</dbReference>
<reference evidence="4 5" key="1">
    <citation type="journal article" date="2016" name="Nat. Commun.">
        <title>Thousands of microbial genomes shed light on interconnected biogeochemical processes in an aquifer system.</title>
        <authorList>
            <person name="Anantharaman K."/>
            <person name="Brown C.T."/>
            <person name="Hug L.A."/>
            <person name="Sharon I."/>
            <person name="Castelle C.J."/>
            <person name="Probst A.J."/>
            <person name="Thomas B.C."/>
            <person name="Singh A."/>
            <person name="Wilkins M.J."/>
            <person name="Karaoz U."/>
            <person name="Brodie E.L."/>
            <person name="Williams K.H."/>
            <person name="Hubbard S.S."/>
            <person name="Banfield J.F."/>
        </authorList>
    </citation>
    <scope>NUCLEOTIDE SEQUENCE [LARGE SCALE GENOMIC DNA]</scope>
</reference>
<sequence length="195" mass="22753">MPLFEPVDGATPIEDASDLIPTHISTRAELNEWEAANILKAARRYLAGKKPPVITVEWLKKVHRAMFDETWRWAGGLRKRNINLGADWHNIQDELKRLADDIKYWDEKNNLNLLERSVRIHHRLVMTHPFIDGNGRHARLIADIFLAAHNEKLPEWPEAGLIERTDVRKRYIQALQSADKRDYIPLEKFTRKLIG</sequence>
<dbReference type="NCBIfam" id="TIGR02613">
    <property type="entry name" value="mob_myst_B"/>
    <property type="match status" value="1"/>
</dbReference>
<dbReference type="SUPFAM" id="SSF140931">
    <property type="entry name" value="Fic-like"/>
    <property type="match status" value="1"/>
</dbReference>
<dbReference type="Pfam" id="PF02661">
    <property type="entry name" value="Fic"/>
    <property type="match status" value="1"/>
</dbReference>
<dbReference type="PROSITE" id="PS51459">
    <property type="entry name" value="FIDO"/>
    <property type="match status" value="1"/>
</dbReference>
<evidence type="ECO:0000256" key="1">
    <source>
        <dbReference type="PIRSR" id="PIRSR640198-1"/>
    </source>
</evidence>
<dbReference type="Proteomes" id="UP000178724">
    <property type="component" value="Unassembled WGS sequence"/>
</dbReference>
<dbReference type="PANTHER" id="PTHR13504:SF39">
    <property type="entry name" value="CELL FILAMENTATION PROTEIN"/>
    <property type="match status" value="1"/>
</dbReference>
<dbReference type="EMBL" id="METM01000006">
    <property type="protein sequence ID" value="OGB90660.1"/>
    <property type="molecule type" value="Genomic_DNA"/>
</dbReference>
<dbReference type="PANTHER" id="PTHR13504">
    <property type="entry name" value="FIDO DOMAIN-CONTAINING PROTEIN DDB_G0283145"/>
    <property type="match status" value="1"/>
</dbReference>
<feature type="active site" evidence="1">
    <location>
        <position position="128"/>
    </location>
</feature>
<comment type="caution">
    <text evidence="4">The sequence shown here is derived from an EMBL/GenBank/DDBJ whole genome shotgun (WGS) entry which is preliminary data.</text>
</comment>
<dbReference type="Gene3D" id="1.10.3290.10">
    <property type="entry name" value="Fido-like domain"/>
    <property type="match status" value="1"/>
</dbReference>
<evidence type="ECO:0000259" key="3">
    <source>
        <dbReference type="PROSITE" id="PS51459"/>
    </source>
</evidence>
<feature type="binding site" evidence="2">
    <location>
        <begin position="132"/>
        <end position="139"/>
    </location>
    <ligand>
        <name>ATP</name>
        <dbReference type="ChEBI" id="CHEBI:30616"/>
    </ligand>
</feature>
<dbReference type="AlphaFoldDB" id="A0A1F4Q459"/>
<organism evidence="4 5">
    <name type="scientific">candidate division WOR-1 bacterium RIFCSPHIGHO2_01_FULL_53_15</name>
    <dbReference type="NCBI Taxonomy" id="1802564"/>
    <lineage>
        <taxon>Bacteria</taxon>
        <taxon>Bacillati</taxon>
        <taxon>Saganbacteria</taxon>
    </lineage>
</organism>